<dbReference type="PANTHER" id="PTHR43642">
    <property type="entry name" value="HYBRID SIGNAL TRANSDUCTION HISTIDINE KINASE G"/>
    <property type="match status" value="1"/>
</dbReference>
<protein>
    <recommendedName>
        <fullName evidence="3">MalT-like TPR region domain-containing protein</fullName>
    </recommendedName>
</protein>
<name>B9T929_RICCO</name>
<dbReference type="eggNOG" id="ENOG502S3HQ">
    <property type="taxonomic scope" value="Eukaryota"/>
</dbReference>
<proteinExistence type="predicted"/>
<dbReference type="PANTHER" id="PTHR43642:SF1">
    <property type="entry name" value="HYBRID SIGNAL TRANSDUCTION HISTIDINE KINASE G"/>
    <property type="match status" value="1"/>
</dbReference>
<evidence type="ECO:0000313" key="2">
    <source>
        <dbReference type="Proteomes" id="UP000008311"/>
    </source>
</evidence>
<dbReference type="EMBL" id="EQ975283">
    <property type="protein sequence ID" value="EEF27627.1"/>
    <property type="molecule type" value="Genomic_DNA"/>
</dbReference>
<dbReference type="InterPro" id="IPR053159">
    <property type="entry name" value="Hybrid_Histidine_Kinase"/>
</dbReference>
<evidence type="ECO:0000313" key="1">
    <source>
        <dbReference type="EMBL" id="EEF27627.1"/>
    </source>
</evidence>
<dbReference type="STRING" id="3988.B9T929"/>
<gene>
    <name evidence="1" type="ORF">RCOM_0019540</name>
</gene>
<organism evidence="1 2">
    <name type="scientific">Ricinus communis</name>
    <name type="common">Castor bean</name>
    <dbReference type="NCBI Taxonomy" id="3988"/>
    <lineage>
        <taxon>Eukaryota</taxon>
        <taxon>Viridiplantae</taxon>
        <taxon>Streptophyta</taxon>
        <taxon>Embryophyta</taxon>
        <taxon>Tracheophyta</taxon>
        <taxon>Spermatophyta</taxon>
        <taxon>Magnoliopsida</taxon>
        <taxon>eudicotyledons</taxon>
        <taxon>Gunneridae</taxon>
        <taxon>Pentapetalae</taxon>
        <taxon>rosids</taxon>
        <taxon>fabids</taxon>
        <taxon>Malpighiales</taxon>
        <taxon>Euphorbiaceae</taxon>
        <taxon>Acalyphoideae</taxon>
        <taxon>Acalypheae</taxon>
        <taxon>Ricinus</taxon>
    </lineage>
</organism>
<dbReference type="Proteomes" id="UP000008311">
    <property type="component" value="Unassembled WGS sequence"/>
</dbReference>
<sequence length="734" mass="82179">MAELLVDTLQLDCERVSPLATFFHESSRGNALFAVHALRSLHHRALCFDVQSARWTWDAAQITKDNTSNRVMVLMAFALQRVSPSTRNVLAVLACIGVATDTRLVCMVRKTSLESLHLELREASLLGLVTVDGERLAFTHDWILDAAYALIPADERSRTHLGIGRTLYHSLNADDLDRHLFVVVNQFNSALDVVTEEDERQVVAGLNRRAGQRAKASTAYASASAYLANAMSLAAPDVWNRDHAYAVSLWLERAECEFFSRNLSVAQDLAGTALEKMRATIELAKAYRIIMDVHVLNGDHDSAIRTGLECLLRYGVDIPLRPTYERVEAEHARIFDALRQRPIASLIDLPTMQDPEVEAILHVLMTMFGPSIFVDSNLASVILCQMVLLNMRHGNSPGAAVAYGFFGTFLGKIFQRYSEGYEFGKLAENLIEKHGLVTHQARVYFSMEVSALWARPIKQALHYLDLAMRAAERNGDLTIACYARTHLIADLLLRGDLLEEVSMEATRCIDFVSRANFRDAVDTIHCQQRFILAMQGKTNSLSKFSGGQFDEHAFEAQLGSRIRTMVCWYWILKLEARYLSGDINASTDARQRAEPLLSSSAGHIQLLSYHYFGALAITSAWDGGLLEGGRDAWRERLDTHAAQLREWAAHGSSTFADKYELIVAETLRIEGRQLEAMHWYEKAIRSAQDNGFFHTQGVACEAAGRFYLSCGLETNGIAHLREARRCFARWGAEA</sequence>
<dbReference type="AlphaFoldDB" id="B9T929"/>
<feature type="non-terminal residue" evidence="1">
    <location>
        <position position="734"/>
    </location>
</feature>
<keyword evidence="2" id="KW-1185">Reference proteome</keyword>
<reference evidence="2" key="1">
    <citation type="journal article" date="2010" name="Nat. Biotechnol.">
        <title>Draft genome sequence of the oilseed species Ricinus communis.</title>
        <authorList>
            <person name="Chan A.P."/>
            <person name="Crabtree J."/>
            <person name="Zhao Q."/>
            <person name="Lorenzi H."/>
            <person name="Orvis J."/>
            <person name="Puiu D."/>
            <person name="Melake-Berhan A."/>
            <person name="Jones K.M."/>
            <person name="Redman J."/>
            <person name="Chen G."/>
            <person name="Cahoon E.B."/>
            <person name="Gedil M."/>
            <person name="Stanke M."/>
            <person name="Haas B.J."/>
            <person name="Wortman J.R."/>
            <person name="Fraser-Liggett C.M."/>
            <person name="Ravel J."/>
            <person name="Rabinowicz P.D."/>
        </authorList>
    </citation>
    <scope>NUCLEOTIDE SEQUENCE [LARGE SCALE GENOMIC DNA]</scope>
    <source>
        <strain evidence="2">cv. Hale</strain>
    </source>
</reference>
<dbReference type="InParanoid" id="B9T929"/>
<evidence type="ECO:0008006" key="3">
    <source>
        <dbReference type="Google" id="ProtNLM"/>
    </source>
</evidence>
<accession>B9T929</accession>